<feature type="domain" description="BD-FAE-like" evidence="3">
    <location>
        <begin position="48"/>
        <end position="254"/>
    </location>
</feature>
<gene>
    <name evidence="4" type="primary">nlhH_1</name>
    <name evidence="4" type="ORF">V22_00850</name>
</gene>
<protein>
    <submittedName>
        <fullName evidence="4">Carboxylesterase NlhH</fullName>
        <ecNumber evidence="4">3.1.1.1</ecNumber>
    </submittedName>
</protein>
<dbReference type="EMBL" id="CP036316">
    <property type="protein sequence ID" value="QDT62887.1"/>
    <property type="molecule type" value="Genomic_DNA"/>
</dbReference>
<keyword evidence="5" id="KW-1185">Reference proteome</keyword>
<dbReference type="InterPro" id="IPR050300">
    <property type="entry name" value="GDXG_lipolytic_enzyme"/>
</dbReference>
<evidence type="ECO:0000256" key="1">
    <source>
        <dbReference type="ARBA" id="ARBA00022801"/>
    </source>
</evidence>
<organism evidence="4 5">
    <name type="scientific">Calycomorphotria hydatis</name>
    <dbReference type="NCBI Taxonomy" id="2528027"/>
    <lineage>
        <taxon>Bacteria</taxon>
        <taxon>Pseudomonadati</taxon>
        <taxon>Planctomycetota</taxon>
        <taxon>Planctomycetia</taxon>
        <taxon>Planctomycetales</taxon>
        <taxon>Planctomycetaceae</taxon>
        <taxon>Calycomorphotria</taxon>
    </lineage>
</organism>
<evidence type="ECO:0000259" key="3">
    <source>
        <dbReference type="Pfam" id="PF20434"/>
    </source>
</evidence>
<dbReference type="SUPFAM" id="SSF53474">
    <property type="entry name" value="alpha/beta-Hydrolases"/>
    <property type="match status" value="1"/>
</dbReference>
<dbReference type="Gene3D" id="3.40.50.1820">
    <property type="entry name" value="alpha/beta hydrolase"/>
    <property type="match status" value="1"/>
</dbReference>
<dbReference type="Pfam" id="PF20434">
    <property type="entry name" value="BD-FAE"/>
    <property type="match status" value="1"/>
</dbReference>
<dbReference type="RefSeq" id="WP_145258753.1">
    <property type="nucleotide sequence ID" value="NZ_CP036316.1"/>
</dbReference>
<dbReference type="Proteomes" id="UP000319976">
    <property type="component" value="Chromosome"/>
</dbReference>
<evidence type="ECO:0000313" key="5">
    <source>
        <dbReference type="Proteomes" id="UP000319976"/>
    </source>
</evidence>
<dbReference type="KEGG" id="chya:V22_00850"/>
<evidence type="ECO:0000313" key="4">
    <source>
        <dbReference type="EMBL" id="QDT62887.1"/>
    </source>
</evidence>
<feature type="chain" id="PRO_5022152257" evidence="2">
    <location>
        <begin position="29"/>
        <end position="307"/>
    </location>
</feature>
<accession>A0A517T3C6</accession>
<evidence type="ECO:0000256" key="2">
    <source>
        <dbReference type="SAM" id="SignalP"/>
    </source>
</evidence>
<dbReference type="EC" id="3.1.1.1" evidence="4"/>
<reference evidence="4 5" key="1">
    <citation type="submission" date="2019-02" db="EMBL/GenBank/DDBJ databases">
        <title>Deep-cultivation of Planctomycetes and their phenomic and genomic characterization uncovers novel biology.</title>
        <authorList>
            <person name="Wiegand S."/>
            <person name="Jogler M."/>
            <person name="Boedeker C."/>
            <person name="Pinto D."/>
            <person name="Vollmers J."/>
            <person name="Rivas-Marin E."/>
            <person name="Kohn T."/>
            <person name="Peeters S.H."/>
            <person name="Heuer A."/>
            <person name="Rast P."/>
            <person name="Oberbeckmann S."/>
            <person name="Bunk B."/>
            <person name="Jeske O."/>
            <person name="Meyerdierks A."/>
            <person name="Storesund J.E."/>
            <person name="Kallscheuer N."/>
            <person name="Luecker S."/>
            <person name="Lage O.M."/>
            <person name="Pohl T."/>
            <person name="Merkel B.J."/>
            <person name="Hornburger P."/>
            <person name="Mueller R.-W."/>
            <person name="Bruemmer F."/>
            <person name="Labrenz M."/>
            <person name="Spormann A.M."/>
            <person name="Op den Camp H."/>
            <person name="Overmann J."/>
            <person name="Amann R."/>
            <person name="Jetten M.S.M."/>
            <person name="Mascher T."/>
            <person name="Medema M.H."/>
            <person name="Devos D.P."/>
            <person name="Kaster A.-K."/>
            <person name="Ovreas L."/>
            <person name="Rohde M."/>
            <person name="Galperin M.Y."/>
            <person name="Jogler C."/>
        </authorList>
    </citation>
    <scope>NUCLEOTIDE SEQUENCE [LARGE SCALE GENOMIC DNA]</scope>
    <source>
        <strain evidence="4 5">V22</strain>
    </source>
</reference>
<dbReference type="OrthoDB" id="265201at2"/>
<dbReference type="InterPro" id="IPR049492">
    <property type="entry name" value="BD-FAE-like_dom"/>
</dbReference>
<proteinExistence type="predicted"/>
<feature type="signal peptide" evidence="2">
    <location>
        <begin position="1"/>
        <end position="28"/>
    </location>
</feature>
<dbReference type="GO" id="GO:0106435">
    <property type="term" value="F:carboxylesterase activity"/>
    <property type="evidence" value="ECO:0007669"/>
    <property type="project" value="UniProtKB-EC"/>
</dbReference>
<dbReference type="InterPro" id="IPR029058">
    <property type="entry name" value="AB_hydrolase_fold"/>
</dbReference>
<keyword evidence="1 4" id="KW-0378">Hydrolase</keyword>
<dbReference type="AlphaFoldDB" id="A0A517T3C6"/>
<dbReference type="PANTHER" id="PTHR48081">
    <property type="entry name" value="AB HYDROLASE SUPERFAMILY PROTEIN C4A8.06C"/>
    <property type="match status" value="1"/>
</dbReference>
<sequence length="307" mass="33364" precursor="true">MNVTQANSARLWCSVLSVVLLSASSAWSEERILKDIAYDDANKAQMVDVYLVDTEEPAPVMVYIHGGGWHAGTKSRVPQYLKKAHEEGWLAIVSVEYRFTDVAVHPAQVDDCTRAIQFVRANAKKWNIDPNRIGVTGGSAGGHLSAYMTLQDEHANPDSDDPVEQQSSRVAFGMPFAGPTDWSLLSKINHKHPGYLQLIGYKPGTPVSELDAERMKDVSPISFASEDDPPVLIIHGNADVVVPFEHGQELEAALKKAGVPVELYVVEGGNHSVAAGIREGAARADTYMRKHFGHTADAPANTDSKTP</sequence>
<name>A0A517T3C6_9PLAN</name>
<keyword evidence="2" id="KW-0732">Signal</keyword>
<dbReference type="PANTHER" id="PTHR48081:SF13">
    <property type="entry name" value="ALPHA_BETA HYDROLASE"/>
    <property type="match status" value="1"/>
</dbReference>